<dbReference type="GO" id="GO:1903358">
    <property type="term" value="P:regulation of Golgi organization"/>
    <property type="evidence" value="ECO:0007669"/>
    <property type="project" value="TreeGrafter"/>
</dbReference>
<dbReference type="GO" id="GO:0005794">
    <property type="term" value="C:Golgi apparatus"/>
    <property type="evidence" value="ECO:0007669"/>
    <property type="project" value="TreeGrafter"/>
</dbReference>
<dbReference type="GO" id="GO:0060090">
    <property type="term" value="F:molecular adaptor activity"/>
    <property type="evidence" value="ECO:0007669"/>
    <property type="project" value="TreeGrafter"/>
</dbReference>
<comment type="subcellular location">
    <subcellularLocation>
        <location evidence="1">Cytoplasm</location>
    </subcellularLocation>
</comment>
<dbReference type="GO" id="GO:0090063">
    <property type="term" value="P:positive regulation of microtubule nucleation"/>
    <property type="evidence" value="ECO:0007669"/>
    <property type="project" value="TreeGrafter"/>
</dbReference>
<feature type="compositionally biased region" description="Polar residues" evidence="4">
    <location>
        <begin position="1499"/>
        <end position="1512"/>
    </location>
</feature>
<name>A0A3M6U232_POCDA</name>
<feature type="coiled-coil region" evidence="3">
    <location>
        <begin position="775"/>
        <end position="802"/>
    </location>
</feature>
<comment type="caution">
    <text evidence="6">The sequence shown here is derived from an EMBL/GenBank/DDBJ whole genome shotgun (WGS) entry which is preliminary data.</text>
</comment>
<evidence type="ECO:0000256" key="1">
    <source>
        <dbReference type="ARBA" id="ARBA00004496"/>
    </source>
</evidence>
<reference evidence="6 7" key="1">
    <citation type="journal article" date="2018" name="Sci. Rep.">
        <title>Comparative analysis of the Pocillopora damicornis genome highlights role of immune system in coral evolution.</title>
        <authorList>
            <person name="Cunning R."/>
            <person name="Bay R.A."/>
            <person name="Gillette P."/>
            <person name="Baker A.C."/>
            <person name="Traylor-Knowles N."/>
        </authorList>
    </citation>
    <scope>NUCLEOTIDE SEQUENCE [LARGE SCALE GENOMIC DNA]</scope>
    <source>
        <strain evidence="6">RSMAS</strain>
        <tissue evidence="6">Whole animal</tissue>
    </source>
</reference>
<feature type="region of interest" description="Disordered" evidence="4">
    <location>
        <begin position="1723"/>
        <end position="1742"/>
    </location>
</feature>
<evidence type="ECO:0000259" key="5">
    <source>
        <dbReference type="Pfam" id="PF07989"/>
    </source>
</evidence>
<gene>
    <name evidence="6" type="ORF">pdam_00019078</name>
</gene>
<evidence type="ECO:0000313" key="6">
    <source>
        <dbReference type="EMBL" id="RMX47548.1"/>
    </source>
</evidence>
<organism evidence="6 7">
    <name type="scientific">Pocillopora damicornis</name>
    <name type="common">Cauliflower coral</name>
    <name type="synonym">Millepora damicornis</name>
    <dbReference type="NCBI Taxonomy" id="46731"/>
    <lineage>
        <taxon>Eukaryota</taxon>
        <taxon>Metazoa</taxon>
        <taxon>Cnidaria</taxon>
        <taxon>Anthozoa</taxon>
        <taxon>Hexacorallia</taxon>
        <taxon>Scleractinia</taxon>
        <taxon>Astrocoeniina</taxon>
        <taxon>Pocilloporidae</taxon>
        <taxon>Pocillopora</taxon>
    </lineage>
</organism>
<feature type="region of interest" description="Disordered" evidence="4">
    <location>
        <begin position="1211"/>
        <end position="1231"/>
    </location>
</feature>
<dbReference type="GO" id="GO:0005813">
    <property type="term" value="C:centrosome"/>
    <property type="evidence" value="ECO:0007669"/>
    <property type="project" value="TreeGrafter"/>
</dbReference>
<feature type="coiled-coil region" evidence="3">
    <location>
        <begin position="1654"/>
        <end position="1702"/>
    </location>
</feature>
<evidence type="ECO:0000256" key="3">
    <source>
        <dbReference type="SAM" id="Coils"/>
    </source>
</evidence>
<feature type="coiled-coil region" evidence="3">
    <location>
        <begin position="388"/>
        <end position="440"/>
    </location>
</feature>
<feature type="coiled-coil region" evidence="3">
    <location>
        <begin position="855"/>
        <end position="1002"/>
    </location>
</feature>
<sequence>MDSVAEDDITLPLDFDRSTNLARFREAVVAGTGGDMLDSSAEFSEGLTVRPTTTGAANQDSGGSPQTKTMKDYEYQISELKKENFGLKLRIYFLEERVNQSGDVPEDIFKANIELKVTVEKLKKELVERQELLVKASNAVETFAQNNDTQIKQLTEEHNEELREIREGYETKLKEMEQELAIAKNELEDTADRLVAMKATLDEKDRMIDDLRGSLASVQAENRDLKENLDNLKDIQSQLEQNIPHSLEMNEKQILECQRRIKQLTEELENKNHKLEELKEKAKKTERTNRELRNQLHDKEREQHLNSRNSTDNSLSLSQRDGPRDSELQQLQTKVQDLNQSLTATREAAHTAKRKWYQAFEEHSEILKARDAMIAALQSSLSAKDLELEKLIQSLSSKEVELQRLNNGKLLLEQRLDEVLKQKEREQAELMEKHKALSQEHYSKMDALEEAYQHVTAGAQEQLEAKDRLIQKLAANNKEKDNLIADFVEALKGSGMDDSVVAAEEKVRALQGKEGELQQLRQALRERDRLIEKINTAVLESQEKNKLLERTSKERNEALQKKLSSFEDQLKGKKGDLETKEASLQEKELVIQKLKHSLNHREEELKELKDFVKNALSSPDEDESLSDEAKKAQEISELLKEKEKLLEEMFHERARLSSTNEANTQRLMAALKDKETALKEAAADLTRVQTEKNSTIQTLQQLLSNKEHEVQALENSKAWASQENDKLINKLRLTIQDKDKTIAGLVESGREKDKMLKVLQESSKSTPKAPSPAEVAELRRNIGLLQAEVQKKDESLRKLESDYRNNLRKLQGDDQENKLKFENLQHEIQTRDALLKQAKGTIDNLRSRLQSIPNLEDLKQKFVEQSQALAEAQKGKEQALVDSAALKKSNLELEAELKVKLNNIEMLNEAAQMKDRIIKEMQEDQQKQLKDMKENIGYYHKKAQELEASNNSLRHQLMETEDLKNSLEQQLQSYKQRLNNQASYEEEEVNLLRQEVSNLKARLQRTGTPHRESPGVGAGADEQQLASSKTSSPHPASPYDAAYQREIQELKSRLEDSERWNASLQARLNELQPRVSGFGGSSGDSLPSKVQRLEQQVEKLKEQLKQSGQLNVGLKNQLDDSNSLHMQTLAKKDDQITDLTRQIDSLQTQLDNTRQTFSELERRLQDANSRLEYYATSLNGSHDDTLLEREQELEILKHELDELRRIQARNDRNGSDMAAQTSPLKDWTQGSSDKLRDLERRLEESAQTNVQYKNILEEKELELQQLKAMEASRDKEKSKANDREMAEIERLREEYVTGIKTNEELKKALESERGKNRDRSRASDGVLELRLQLDESLQKNEDLQRQLHESARSEDEVNRLRHDLQNATQMNESLGSQIREFNESFSKIKGVRADAVKMQKELKDAQRLNRTLTDQLKETRKSAEEVGRVQRELREAKMMNDQLGKQLSELLNHSAKMKTQIEKLQHELQEKDKVIETLQLRLQSKADMQSIALSPFSSPSRRFVETQTSPAASPQGMWESSSQSNSSTEAIEKLQQMNRVLLGENHLLKSKLKDCEKLNETLKNENDLFSRLHNQSNETQSNSQKRSNMDDLLAGFMAEMRELRLRLEDSIRTNDALRAQLEMRLSEGAGDGSASSAPDQIILIRENDSLRTELLKKDQSNEKLKKTIDGLTREQTRDKEQLNLLRQQMLESTKVAENLRKELSVYEKLYKLSYEGRNIELQTDGQSYGSEGPRSPNSESQQDALSMLLAEIRSLRIQLEKSIETNNALRLRLEEQLSRPASSPSQSPSRSQGTFTRWLNFSERKGGEDIGTVESVTDLQNGGISTEEQQVMSQLEEKLDSLNKFATEAYNSVISSSQTDSLPYIENILRIILQCKALLKALHVDISRQRTHSDPDDSDKENESLKLEIGKLRRRLLIQEDIIKRACERLETTNKVKESTRDEIIEHLSVSQKVLSGARGKLEVSYHGCCRKGRLDFVEGSIET</sequence>
<feature type="coiled-coil region" evidence="3">
    <location>
        <begin position="466"/>
        <end position="730"/>
    </location>
</feature>
<dbReference type="Gene3D" id="1.10.287.1490">
    <property type="match status" value="2"/>
</dbReference>
<evidence type="ECO:0000256" key="4">
    <source>
        <dbReference type="SAM" id="MobiDB-lite"/>
    </source>
</evidence>
<dbReference type="STRING" id="46731.A0A3M6U232"/>
<feature type="compositionally biased region" description="Basic and acidic residues" evidence="4">
    <location>
        <begin position="275"/>
        <end position="305"/>
    </location>
</feature>
<feature type="coiled-coil region" evidence="3">
    <location>
        <begin position="1047"/>
        <end position="1206"/>
    </location>
</feature>
<feature type="coiled-coil region" evidence="3">
    <location>
        <begin position="1235"/>
        <end position="1481"/>
    </location>
</feature>
<feature type="compositionally biased region" description="Polar residues" evidence="4">
    <location>
        <begin position="1024"/>
        <end position="1034"/>
    </location>
</feature>
<dbReference type="Proteomes" id="UP000275408">
    <property type="component" value="Unassembled WGS sequence"/>
</dbReference>
<feature type="domain" description="Centrosomin N-terminal motif 1" evidence="5">
    <location>
        <begin position="69"/>
        <end position="140"/>
    </location>
</feature>
<protein>
    <recommendedName>
        <fullName evidence="5">Centrosomin N-terminal motif 1 domain-containing protein</fullName>
    </recommendedName>
</protein>
<feature type="compositionally biased region" description="Polar residues" evidence="4">
    <location>
        <begin position="1218"/>
        <end position="1231"/>
    </location>
</feature>
<feature type="region of interest" description="Disordered" evidence="4">
    <location>
        <begin position="275"/>
        <end position="330"/>
    </location>
</feature>
<dbReference type="Pfam" id="PF07989">
    <property type="entry name" value="Cnn_1N"/>
    <property type="match status" value="1"/>
</dbReference>
<dbReference type="InterPro" id="IPR052593">
    <property type="entry name" value="MT-associated_AKAP9-binding"/>
</dbReference>
<feature type="compositionally biased region" description="Polar residues" evidence="4">
    <location>
        <begin position="306"/>
        <end position="319"/>
    </location>
</feature>
<evidence type="ECO:0000313" key="7">
    <source>
        <dbReference type="Proteomes" id="UP000275408"/>
    </source>
</evidence>
<proteinExistence type="predicted"/>
<feature type="region of interest" description="Disordered" evidence="4">
    <location>
        <begin position="1003"/>
        <end position="1038"/>
    </location>
</feature>
<dbReference type="InterPro" id="IPR012943">
    <property type="entry name" value="Cnn_1N"/>
</dbReference>
<accession>A0A3M6U232</accession>
<dbReference type="EMBL" id="RCHS01002413">
    <property type="protein sequence ID" value="RMX47548.1"/>
    <property type="molecule type" value="Genomic_DNA"/>
</dbReference>
<dbReference type="OrthoDB" id="5989088at2759"/>
<keyword evidence="2" id="KW-0963">Cytoplasm</keyword>
<feature type="region of interest" description="Disordered" evidence="4">
    <location>
        <begin position="1499"/>
        <end position="1529"/>
    </location>
</feature>
<keyword evidence="7" id="KW-1185">Reference proteome</keyword>
<keyword evidence="3" id="KW-0175">Coiled coil</keyword>
<dbReference type="PANTHER" id="PTHR46501">
    <property type="entry name" value="MYOMEGALIN"/>
    <property type="match status" value="1"/>
</dbReference>
<feature type="coiled-coil region" evidence="3">
    <location>
        <begin position="1545"/>
        <end position="1575"/>
    </location>
</feature>
<dbReference type="GO" id="GO:0007098">
    <property type="term" value="P:centrosome cycle"/>
    <property type="evidence" value="ECO:0007669"/>
    <property type="project" value="TreeGrafter"/>
</dbReference>
<evidence type="ECO:0000256" key="2">
    <source>
        <dbReference type="ARBA" id="ARBA00022490"/>
    </source>
</evidence>
<dbReference type="PANTHER" id="PTHR46501:SF10">
    <property type="entry name" value="CENTROSOMIN"/>
    <property type="match status" value="1"/>
</dbReference>